<dbReference type="InterPro" id="IPR008579">
    <property type="entry name" value="UGlyAH_Cupin_dom"/>
</dbReference>
<proteinExistence type="predicted"/>
<dbReference type="RefSeq" id="WP_304995160.1">
    <property type="nucleotide sequence ID" value="NZ_CP101717.1"/>
</dbReference>
<dbReference type="AlphaFoldDB" id="A0AB38YEU4"/>
<dbReference type="SUPFAM" id="SSF51182">
    <property type="entry name" value="RmlC-like cupins"/>
    <property type="match status" value="1"/>
</dbReference>
<organism evidence="2">
    <name type="scientific">Salinispirillum sp. LH 10-3-1</name>
    <dbReference type="NCBI Taxonomy" id="2952525"/>
    <lineage>
        <taxon>Bacteria</taxon>
        <taxon>Pseudomonadati</taxon>
        <taxon>Pseudomonadota</taxon>
        <taxon>Gammaproteobacteria</taxon>
        <taxon>Oceanospirillales</taxon>
        <taxon>Saccharospirillaceae</taxon>
        <taxon>Salinispirillum</taxon>
    </lineage>
</organism>
<dbReference type="CDD" id="cd02227">
    <property type="entry name" value="cupin_TM1112-like"/>
    <property type="match status" value="1"/>
</dbReference>
<dbReference type="PANTHER" id="PTHR40943">
    <property type="entry name" value="CYTOPLASMIC PROTEIN-RELATED"/>
    <property type="match status" value="1"/>
</dbReference>
<dbReference type="Gene3D" id="2.60.120.10">
    <property type="entry name" value="Jelly Rolls"/>
    <property type="match status" value="1"/>
</dbReference>
<sequence length="117" mass="13439">MNINNILDVKTPAEDVESYLPDADKIINGQPKQRVWNLMSSKDDRFHSGIWDSQAGHWKVSYSEDEYCHILEGESIIHDNEGTHKIVKAGDHFLIPAGFKGSWEVPSYCKKIYVIYE</sequence>
<name>A0AB38YEU4_9GAMM</name>
<dbReference type="InterPro" id="IPR011051">
    <property type="entry name" value="RmlC_Cupin_sf"/>
</dbReference>
<reference evidence="2" key="1">
    <citation type="submission" date="2022-07" db="EMBL/GenBank/DDBJ databases">
        <title>Complete genome sequence of Salinispirillum sp. LH10-3-1 capable of multiple carbohydrate inversion isolated from a soda lake.</title>
        <authorList>
            <person name="Liu J."/>
            <person name="Zhai Y."/>
            <person name="Zhang H."/>
            <person name="Yang H."/>
            <person name="Qu J."/>
            <person name="Li J."/>
        </authorList>
    </citation>
    <scope>NUCLEOTIDE SEQUENCE</scope>
    <source>
        <strain evidence="2">LH 10-3-1</strain>
    </source>
</reference>
<gene>
    <name evidence="2" type="ORF">NFC81_14355</name>
</gene>
<protein>
    <submittedName>
        <fullName evidence="2">Cupin domain-containing protein</fullName>
    </submittedName>
</protein>
<feature type="domain" description="(S)-ureidoglycine aminohydrolase cupin" evidence="1">
    <location>
        <begin position="41"/>
        <end position="113"/>
    </location>
</feature>
<evidence type="ECO:0000313" key="2">
    <source>
        <dbReference type="EMBL" id="WLD57877.1"/>
    </source>
</evidence>
<dbReference type="EMBL" id="CP101717">
    <property type="protein sequence ID" value="WLD57877.1"/>
    <property type="molecule type" value="Genomic_DNA"/>
</dbReference>
<dbReference type="Pfam" id="PF05899">
    <property type="entry name" value="Cupin_3"/>
    <property type="match status" value="1"/>
</dbReference>
<accession>A0AB38YEU4</accession>
<dbReference type="InterPro" id="IPR014710">
    <property type="entry name" value="RmlC-like_jellyroll"/>
</dbReference>
<dbReference type="PANTHER" id="PTHR40943:SF2">
    <property type="entry name" value="(S)-UREIDOGLYCINE AMINOHYDROLASE CUPIN DOMAIN-CONTAINING PROTEIN"/>
    <property type="match status" value="1"/>
</dbReference>
<evidence type="ECO:0000259" key="1">
    <source>
        <dbReference type="Pfam" id="PF05899"/>
    </source>
</evidence>